<feature type="domain" description="Cadherin" evidence="4">
    <location>
        <begin position="16"/>
        <end position="121"/>
    </location>
</feature>
<protein>
    <recommendedName>
        <fullName evidence="4">Cadherin domain-containing protein</fullName>
    </recommendedName>
</protein>
<evidence type="ECO:0000259" key="4">
    <source>
        <dbReference type="PROSITE" id="PS50268"/>
    </source>
</evidence>
<dbReference type="SMART" id="SM00112">
    <property type="entry name" value="CA"/>
    <property type="match status" value="1"/>
</dbReference>
<dbReference type="InterPro" id="IPR002126">
    <property type="entry name" value="Cadherin-like_dom"/>
</dbReference>
<accession>A0ABQ9HRU3</accession>
<proteinExistence type="predicted"/>
<dbReference type="PANTHER" id="PTHR24026">
    <property type="entry name" value="FAT ATYPICAL CADHERIN-RELATED"/>
    <property type="match status" value="1"/>
</dbReference>
<evidence type="ECO:0000256" key="1">
    <source>
        <dbReference type="ARBA" id="ARBA00022692"/>
    </source>
</evidence>
<keyword evidence="6" id="KW-1185">Reference proteome</keyword>
<keyword evidence="3" id="KW-0106">Calcium</keyword>
<dbReference type="EMBL" id="JARBHB010000004">
    <property type="protein sequence ID" value="KAJ8887101.1"/>
    <property type="molecule type" value="Genomic_DNA"/>
</dbReference>
<evidence type="ECO:0000256" key="2">
    <source>
        <dbReference type="ARBA" id="ARBA00022989"/>
    </source>
</evidence>
<dbReference type="CDD" id="cd11304">
    <property type="entry name" value="Cadherin_repeat"/>
    <property type="match status" value="2"/>
</dbReference>
<keyword evidence="2" id="KW-1133">Transmembrane helix</keyword>
<dbReference type="PROSITE" id="PS50268">
    <property type="entry name" value="CADHERIN_2"/>
    <property type="match status" value="1"/>
</dbReference>
<name>A0ABQ9HRU3_9NEOP</name>
<dbReference type="Pfam" id="PF00028">
    <property type="entry name" value="Cadherin"/>
    <property type="match status" value="1"/>
</dbReference>
<dbReference type="Proteomes" id="UP001159363">
    <property type="component" value="Chromosome X"/>
</dbReference>
<dbReference type="SUPFAM" id="SSF49313">
    <property type="entry name" value="Cadherin-like"/>
    <property type="match status" value="2"/>
</dbReference>
<keyword evidence="2" id="KW-0472">Membrane</keyword>
<dbReference type="PRINTS" id="PR00205">
    <property type="entry name" value="CADHERIN"/>
</dbReference>
<dbReference type="Gene3D" id="2.60.40.60">
    <property type="entry name" value="Cadherins"/>
    <property type="match status" value="2"/>
</dbReference>
<keyword evidence="1" id="KW-0812">Transmembrane</keyword>
<evidence type="ECO:0000313" key="5">
    <source>
        <dbReference type="EMBL" id="KAJ8887101.1"/>
    </source>
</evidence>
<evidence type="ECO:0000256" key="3">
    <source>
        <dbReference type="PROSITE-ProRule" id="PRU00043"/>
    </source>
</evidence>
<sequence length="273" mass="30838">MLYSCVWNILDKRESVANVTANDPDEDAVLEYSIIEPIRATDRTGLPLKSTAQHIYKDWFKINSLTGEITVAQPLDHNVAAVIIFTVQAKDLNAKENIELQTAKAEVTVYIQAYSNSNPVFTLHGWSGKNNVVKLKVPEEQPVGTVLFRLTAKDPMNNKLIKRYEKLKHETKTDIEDFFNISVQSGDVILNKRLDFEQLHQRASRSSKSMHAPNPTIEHICSMDVEDGAVQQQTLQHPERNPANMKVARLPKLNATIKDDMNLHDNPLLAALF</sequence>
<gene>
    <name evidence="5" type="ORF">PR048_013316</name>
</gene>
<evidence type="ECO:0000313" key="6">
    <source>
        <dbReference type="Proteomes" id="UP001159363"/>
    </source>
</evidence>
<reference evidence="5 6" key="1">
    <citation type="submission" date="2023-02" db="EMBL/GenBank/DDBJ databases">
        <title>LHISI_Scaffold_Assembly.</title>
        <authorList>
            <person name="Stuart O.P."/>
            <person name="Cleave R."/>
            <person name="Magrath M.J.L."/>
            <person name="Mikheyev A.S."/>
        </authorList>
    </citation>
    <scope>NUCLEOTIDE SEQUENCE [LARGE SCALE GENOMIC DNA]</scope>
    <source>
        <strain evidence="5">Daus_M_001</strain>
        <tissue evidence="5">Leg muscle</tissue>
    </source>
</reference>
<organism evidence="5 6">
    <name type="scientific">Dryococelus australis</name>
    <dbReference type="NCBI Taxonomy" id="614101"/>
    <lineage>
        <taxon>Eukaryota</taxon>
        <taxon>Metazoa</taxon>
        <taxon>Ecdysozoa</taxon>
        <taxon>Arthropoda</taxon>
        <taxon>Hexapoda</taxon>
        <taxon>Insecta</taxon>
        <taxon>Pterygota</taxon>
        <taxon>Neoptera</taxon>
        <taxon>Polyneoptera</taxon>
        <taxon>Phasmatodea</taxon>
        <taxon>Verophasmatodea</taxon>
        <taxon>Anareolatae</taxon>
        <taxon>Phasmatidae</taxon>
        <taxon>Eurycanthinae</taxon>
        <taxon>Dryococelus</taxon>
    </lineage>
</organism>
<comment type="caution">
    <text evidence="5">The sequence shown here is derived from an EMBL/GenBank/DDBJ whole genome shotgun (WGS) entry which is preliminary data.</text>
</comment>
<dbReference type="PANTHER" id="PTHR24026:SF126">
    <property type="entry name" value="PROTOCADHERIN FAT 4"/>
    <property type="match status" value="1"/>
</dbReference>
<dbReference type="InterPro" id="IPR015919">
    <property type="entry name" value="Cadherin-like_sf"/>
</dbReference>